<dbReference type="SMART" id="SM00207">
    <property type="entry name" value="TNF"/>
    <property type="match status" value="1"/>
</dbReference>
<dbReference type="GO" id="GO:0006955">
    <property type="term" value="P:immune response"/>
    <property type="evidence" value="ECO:0007669"/>
    <property type="project" value="InterPro"/>
</dbReference>
<evidence type="ECO:0000256" key="10">
    <source>
        <dbReference type="ARBA" id="ARBA00023180"/>
    </source>
</evidence>
<keyword evidence="8" id="KW-0472">Membrane</keyword>
<evidence type="ECO:0000256" key="8">
    <source>
        <dbReference type="ARBA" id="ARBA00023136"/>
    </source>
</evidence>
<dbReference type="GO" id="GO:0005164">
    <property type="term" value="F:tumor necrosis factor receptor binding"/>
    <property type="evidence" value="ECO:0007669"/>
    <property type="project" value="InterPro"/>
</dbReference>
<keyword evidence="6" id="KW-0735">Signal-anchor</keyword>
<dbReference type="GO" id="GO:0006954">
    <property type="term" value="P:inflammatory response"/>
    <property type="evidence" value="ECO:0007669"/>
    <property type="project" value="TreeGrafter"/>
</dbReference>
<keyword evidence="4" id="KW-0202">Cytokine</keyword>
<evidence type="ECO:0000256" key="5">
    <source>
        <dbReference type="ARBA" id="ARBA00022692"/>
    </source>
</evidence>
<comment type="similarity">
    <text evidence="2">Belongs to the tumor necrosis factor family.</text>
</comment>
<feature type="domain" description="THD" evidence="14">
    <location>
        <begin position="180"/>
        <end position="310"/>
    </location>
</feature>
<evidence type="ECO:0000313" key="15">
    <source>
        <dbReference type="EMBL" id="CTQ86254.1"/>
    </source>
</evidence>
<accession>A0A0U5JAM4</accession>
<dbReference type="SUPFAM" id="SSF49842">
    <property type="entry name" value="TNF-like"/>
    <property type="match status" value="1"/>
</dbReference>
<dbReference type="PANTHER" id="PTHR17534">
    <property type="entry name" value="OX40 LIGAND"/>
    <property type="match status" value="1"/>
</dbReference>
<dbReference type="KEGG" id="mlf:102440688"/>
<evidence type="ECO:0000256" key="6">
    <source>
        <dbReference type="ARBA" id="ARBA00022968"/>
    </source>
</evidence>
<evidence type="ECO:0000259" key="14">
    <source>
        <dbReference type="PROSITE" id="PS50049"/>
    </source>
</evidence>
<reference evidence="15" key="2">
    <citation type="journal article" date="2019" name="Gene Rep">
        <title>Eutherian third-party data gene collections.</title>
        <authorList>
            <person name="Premzl M."/>
        </authorList>
    </citation>
    <scope>NUCLEOTIDE SEQUENCE</scope>
</reference>
<dbReference type="GO" id="GO:0016020">
    <property type="term" value="C:membrane"/>
    <property type="evidence" value="ECO:0007669"/>
    <property type="project" value="UniProtKB-SubCell"/>
</dbReference>
<keyword evidence="5" id="KW-0812">Transmembrane</keyword>
<keyword evidence="10" id="KW-0325">Glycoprotein</keyword>
<reference evidence="15" key="1">
    <citation type="journal article" date="2016" name="Immunogenetics">
        <title>Comparative genomic analysis of eutherian tumor necrosis factor ligand genes.</title>
        <authorList>
            <person name="Premzl M."/>
        </authorList>
    </citation>
    <scope>NUCLEOTIDE SEQUENCE</scope>
</reference>
<proteinExistence type="evidence at transcript level"/>
<dbReference type="AlphaFoldDB" id="A0A0U5JAM4"/>
<dbReference type="GO" id="GO:0005615">
    <property type="term" value="C:extracellular space"/>
    <property type="evidence" value="ECO:0007669"/>
    <property type="project" value="UniProtKB-KW"/>
</dbReference>
<evidence type="ECO:0000256" key="13">
    <source>
        <dbReference type="ARBA" id="ARBA00078585"/>
    </source>
</evidence>
<dbReference type="InterPro" id="IPR008983">
    <property type="entry name" value="Tumour_necrosis_fac-like_dom"/>
</dbReference>
<dbReference type="OrthoDB" id="9424588at2759"/>
<dbReference type="CTD" id="7292"/>
<gene>
    <name evidence="15" type="primary">TNLG2B</name>
</gene>
<evidence type="ECO:0000256" key="9">
    <source>
        <dbReference type="ARBA" id="ARBA00023157"/>
    </source>
</evidence>
<evidence type="ECO:0000256" key="3">
    <source>
        <dbReference type="ARBA" id="ARBA00011233"/>
    </source>
</evidence>
<evidence type="ECO:0000256" key="11">
    <source>
        <dbReference type="ARBA" id="ARBA00056725"/>
    </source>
</evidence>
<dbReference type="GO" id="GO:0001819">
    <property type="term" value="P:positive regulation of cytokine production"/>
    <property type="evidence" value="ECO:0007669"/>
    <property type="project" value="TreeGrafter"/>
</dbReference>
<dbReference type="InterPro" id="IPR042338">
    <property type="entry name" value="TNFSF4"/>
</dbReference>
<sequence length="320" mass="36243">MMLFIFLSDPQFGYWCNEKLSAHFNDCHFTVTQIRTGMPQKQLPVSPEKKKRRKKVKGKFRLVTKKFPACCKAAVLKLRESALLFQLPLISGPATSVDLLIDTPGFVFSSFLAGETSVLSQIFLWPSFHLCCIQTVKMEGVQPLDENVRNAPGLRFQTHKLMLVASVVQGLGLLLCLTYICLHFYAPQVPPQYPPIQSIKAQFTECDNEKGFILTSPNKEDTMEIQDNSIPIPCDGFYLISLKGYFSQELSLSLHYRKNQKPLFSHDKVTFVDSIIVASLHYKDKVYLNMTTHNTSCADIQVNGGELILIHQNPDRFCAK</sequence>
<evidence type="ECO:0000256" key="1">
    <source>
        <dbReference type="ARBA" id="ARBA00004606"/>
    </source>
</evidence>
<dbReference type="EMBL" id="LN874489">
    <property type="protein sequence ID" value="CTQ86254.1"/>
    <property type="molecule type" value="mRNA"/>
</dbReference>
<name>A0A0U5JAM4_MYOLU</name>
<evidence type="ECO:0000256" key="4">
    <source>
        <dbReference type="ARBA" id="ARBA00022514"/>
    </source>
</evidence>
<comment type="subunit">
    <text evidence="3">Homotrimer.</text>
</comment>
<dbReference type="Gene3D" id="2.60.120.40">
    <property type="match status" value="1"/>
</dbReference>
<comment type="function">
    <text evidence="11">Cytokine that binds to TNFRSF4. Co-stimulates T-cell proliferation and cytokine production.</text>
</comment>
<dbReference type="PROSITE" id="PS50049">
    <property type="entry name" value="THD_2"/>
    <property type="match status" value="1"/>
</dbReference>
<dbReference type="FunFam" id="2.60.120.40:FF:000025">
    <property type="entry name" value="tumor necrosis factor ligand superfamily member 4"/>
    <property type="match status" value="1"/>
</dbReference>
<dbReference type="GO" id="GO:0042102">
    <property type="term" value="P:positive regulation of T cell proliferation"/>
    <property type="evidence" value="ECO:0007669"/>
    <property type="project" value="TreeGrafter"/>
</dbReference>
<dbReference type="PANTHER" id="PTHR17534:SF4">
    <property type="entry name" value="TUMOR NECROSIS FACTOR LIGAND SUPERFAMILY MEMBER 4"/>
    <property type="match status" value="1"/>
</dbReference>
<protein>
    <recommendedName>
        <fullName evidence="12">Tumor necrosis factor ligand superfamily member 4</fullName>
    </recommendedName>
    <alternativeName>
        <fullName evidence="13">OX40 ligand</fullName>
    </alternativeName>
</protein>
<evidence type="ECO:0000256" key="7">
    <source>
        <dbReference type="ARBA" id="ARBA00022989"/>
    </source>
</evidence>
<dbReference type="InterPro" id="IPR006052">
    <property type="entry name" value="TNF_dom"/>
</dbReference>
<keyword evidence="9" id="KW-1015">Disulfide bond</keyword>
<dbReference type="GO" id="GO:0005125">
    <property type="term" value="F:cytokine activity"/>
    <property type="evidence" value="ECO:0007669"/>
    <property type="project" value="UniProtKB-KW"/>
</dbReference>
<comment type="subcellular location">
    <subcellularLocation>
        <location evidence="1">Membrane</location>
        <topology evidence="1">Single-pass type II membrane protein</topology>
    </subcellularLocation>
</comment>
<dbReference type="GeneID" id="102440688"/>
<evidence type="ECO:0000256" key="12">
    <source>
        <dbReference type="ARBA" id="ARBA00073977"/>
    </source>
</evidence>
<organism evidence="15">
    <name type="scientific">Myotis lucifugus</name>
    <name type="common">Little brown bat</name>
    <dbReference type="NCBI Taxonomy" id="59463"/>
    <lineage>
        <taxon>Eukaryota</taxon>
        <taxon>Metazoa</taxon>
        <taxon>Chordata</taxon>
        <taxon>Craniata</taxon>
        <taxon>Vertebrata</taxon>
        <taxon>Euteleostomi</taxon>
        <taxon>Mammalia</taxon>
        <taxon>Eutheria</taxon>
        <taxon>Laurasiatheria</taxon>
        <taxon>Chiroptera</taxon>
        <taxon>Yangochiroptera</taxon>
        <taxon>Vespertilionidae</taxon>
        <taxon>Myotis</taxon>
    </lineage>
</organism>
<evidence type="ECO:0000256" key="2">
    <source>
        <dbReference type="ARBA" id="ARBA00008670"/>
    </source>
</evidence>
<keyword evidence="7" id="KW-1133">Transmembrane helix</keyword>